<dbReference type="SUPFAM" id="SSF51735">
    <property type="entry name" value="NAD(P)-binding Rossmann-fold domains"/>
    <property type="match status" value="1"/>
</dbReference>
<feature type="region of interest" description="Disordered" evidence="24">
    <location>
        <begin position="200"/>
        <end position="243"/>
    </location>
</feature>
<evidence type="ECO:0000256" key="23">
    <source>
        <dbReference type="ARBA" id="ARBA00023212"/>
    </source>
</evidence>
<dbReference type="Gene3D" id="3.40.50.720">
    <property type="entry name" value="NAD(P)-binding Rossmann-like Domain"/>
    <property type="match status" value="1"/>
</dbReference>
<evidence type="ECO:0000256" key="13">
    <source>
        <dbReference type="ARBA" id="ARBA00022670"/>
    </source>
</evidence>
<feature type="compositionally biased region" description="Pro residues" evidence="24">
    <location>
        <begin position="1541"/>
        <end position="1567"/>
    </location>
</feature>
<feature type="region of interest" description="Disordered" evidence="24">
    <location>
        <begin position="1"/>
        <end position="146"/>
    </location>
</feature>
<dbReference type="Gene3D" id="1.10.287.410">
    <property type="match status" value="1"/>
</dbReference>
<keyword evidence="19" id="KW-0175">Coiled coil</keyword>
<protein>
    <recommendedName>
        <fullName evidence="7">Actin cytoskeleton-regulatory complex protein PAN1</fullName>
    </recommendedName>
    <alternativeName>
        <fullName evidence="8">Actin cytoskeleton-regulatory complex protein pan1</fullName>
    </alternativeName>
</protein>
<feature type="compositionally biased region" description="Basic and acidic residues" evidence="24">
    <location>
        <begin position="1194"/>
        <end position="1214"/>
    </location>
</feature>
<evidence type="ECO:0000256" key="5">
    <source>
        <dbReference type="ARBA" id="ARBA00009351"/>
    </source>
</evidence>
<keyword evidence="22" id="KW-0009">Actin-binding</keyword>
<reference evidence="27" key="1">
    <citation type="submission" date="2020-11" db="EMBL/GenBank/DDBJ databases">
        <title>Kefir isolates.</title>
        <authorList>
            <person name="Marcisauskas S."/>
            <person name="Kim Y."/>
            <person name="Blasche S."/>
        </authorList>
    </citation>
    <scope>NUCLEOTIDE SEQUENCE</scope>
    <source>
        <strain evidence="27">Olga-1</strain>
    </source>
</reference>
<dbReference type="GO" id="GO:0003779">
    <property type="term" value="F:actin binding"/>
    <property type="evidence" value="ECO:0007669"/>
    <property type="project" value="UniProtKB-KW"/>
</dbReference>
<dbReference type="GO" id="GO:0005509">
    <property type="term" value="F:calcium ion binding"/>
    <property type="evidence" value="ECO:0007669"/>
    <property type="project" value="InterPro"/>
</dbReference>
<sequence length="2326" mass="254352">MYQQQYGYGGNQGYSQQTGYPSQNNWSSQPQQQQPSQQQQQTQFQLQQQQQYGLQSQPTGYGFGTQTQQPPQLQSFNSQQQQPQLQSYNSQQNGWNQQPPQQQPLTSFQSQPTGGQGLTAQRTGYQPQAAAPALTSQATGWNQQQAPPMTSFQAQATGGLMQQRTGYQQPSIAPLATQSTGWNQQQAPPMTSFQAQATGGLMQQRTGYQQQQQQQQPLMSQTTGWNQLQQPPTSFGSMPLQSQVTGYGSLQPQQTGTIQPLTAQPTGFISSLTSLGSQSNDLVLPNIRLSFITARDQERFETIFRNNVPKGENAMDGNTARTILMKSQLSATQLSQIWELADTNKSGSLMFPEFCVALHLANMSKRGQSVPYELPIKIKNEVTGFVDAINFNIGAKNDNVPYANNPILNPQRTGFTPLNPQQTAGLIPIQQQPQQQPGMLTSQPTGIFSQRTGGGLISQATGSAPPMTSFAAQQTGGLMQQPTNFYPKQTGGFQSQQTGGLYPQQTGGFQSQPTGGLYPQQTGFQTQPTGGLYPQQTGLQPMPTCRPGQWGFVSMPTGGLPGLDAMQSHFMPNSQAQAGVLQNQMGGSTASNVTWAITKQEKLIYDNIFKQWDKERKGFVNGDIAIGVFTKSGLSFGDLEKIWTLCDQGNKGKLNRDEFAVAMHLIYRRLNGFEIPIVLPPELIPPSSKVLESTVDNLKDELKKQAANGGVGSPLNVKQGVTRSGTNYKNDDNSINYVSNSRHRRKSEAESSDSNTSSNAFSTKLTVDDLKKQIHEKKILLSAVDAQDGDINSDYEKQKSLNEIEMIKTKIKSLQSQLNSSNTVNVDSIEQKEQLRARLNKSSDKAPQLVDAISQIDDKIKAAKIEIFRLKLQKENPSGIDFRGTGPNGEITETDKRIAKQKALLQAKMAKLTGKPAPNFDAFESNESKLNQEIVQVTKESDDQKLMVKDIESAIKTLLSDVADSLNLTNSMSVGYNKWEKKEGIQNKEIADFIDYLNSTKPAHKTSITAPSSLSNPYLNNNSGVSTTEPPVVTKSVESIAPETSTSSTSTTLPSGLTAAEERAKRIKEKAEKRMNERLAKLGITRKKTEQEPETKPVVEAKSVESFPIPAPVAVSIATPVATQPVQNSHVAPAPPTSRSSQAPPPPTASKPKSFDSDSDSSDEEDDEEYKALLAKKLEMEKREKEKKERRKREKEEKLAKLKAEMAALEKENQESDDSWDEEPKKKPVAAAASVVPVSKAIDVSSPSIQSAPSTTHSNNPFASMTGDSIAVSAVAGETKKETHASESSTPGYNPFAKLQPNTTGSAPVDVNKLKAQRESQMGKGNDDDWSESENDASEDEMPSANKQAELASMLFGGSAQPSRTTTYVPPTTEESKEIETDVEPVTKEPESTVVAPVAPVAPAVFPPPISDVSTTASVPEIKEDESVFPIVETPPPLPHSMPPIPMTSAPPAIPQIEPPELLQVSNESKESNEFYDAKSEESSFIDPTPPSSPEVADEEVPELPTETIPPLPTGSAPPLPTSMPPIPTNEVQSSLELPSSIPPPPPMLPSSIPPPPPPAPAPPAAVPAPNASATGAPNINALLGEISMGTMLKKVETHVSSGKNILITGASTGIGYYTAKYFAEAAKGDLKLVLAARRKEKLEALKADLVKDFPQIKVHIDVLDVSKTATIAPFLESLPEEFSTVDVLVNNAGKALGLDHIGSVPSSDVEEMFETNVLGMIQLTQLVVKQMKERNSGDIVQLGSVAGRNPYPGGGIYCATKAALRSFTHVLREELINTKIRIIEIEPGNVATEEFSLVRFKGDLSKRDKVYEGTEPLYGQDIAEFVNNGILDGSLIDSEIAEAWELLEQTVDSKRIEREVRRYTTDKNIKAPQSAIKLPNLEDYADFEHITKSKLSSYSLRVKKNKDTNPSILGVDTVNQWTGYFDINEDDKHLFFWFFESRNDPANDPVILWLNGGPGCSSMTGLFFELGPSSINGTTLTPVNNPYSWNSNASVIFLEQPVGVGYSYADKSSVSSTKQAAEDVSAFLELFFTKFQSFSTHDFHIAGESYAGHYIPNIASVIVNNDNKNFNLTSVMIGNGITDALLQYYYYIPMACNATESGYKQIISDDECEDLEDMYPRCASLIKSCYKRQNALTCVPANLYCERMMTPFEKTGLNYYDIRIPCLGDGCYPQMNSIDKYLNQDSVMEALGSEVDSYVGCDNQVFRNFLLSGDEPKPFQQFVAELLELNLPVLIYAGDKDYICNWLGNRGWSNELEWSGKDSFSSANTTDWYSSIDGAHAGTAKSNGLFTFLRVFDAGHMVPYDQPSNSLDMVNRWISGDHFFA</sequence>
<feature type="domain" description="EF-hand" evidence="26">
    <location>
        <begin position="634"/>
        <end position="669"/>
    </location>
</feature>
<dbReference type="Pfam" id="PF00450">
    <property type="entry name" value="Peptidase_S10"/>
    <property type="match status" value="1"/>
</dbReference>
<dbReference type="PROSITE" id="PS50031">
    <property type="entry name" value="EH"/>
    <property type="match status" value="2"/>
</dbReference>
<keyword evidence="14" id="KW-0677">Repeat</keyword>
<dbReference type="InterPro" id="IPR000261">
    <property type="entry name" value="EH_dom"/>
</dbReference>
<dbReference type="GO" id="GO:0005886">
    <property type="term" value="C:plasma membrane"/>
    <property type="evidence" value="ECO:0007669"/>
    <property type="project" value="UniProtKB-SubCell"/>
</dbReference>
<dbReference type="Gene3D" id="1.10.238.10">
    <property type="entry name" value="EF-hand"/>
    <property type="match status" value="2"/>
</dbReference>
<feature type="compositionally biased region" description="Acidic residues" evidence="24">
    <location>
        <begin position="1328"/>
        <end position="1342"/>
    </location>
</feature>
<feature type="compositionally biased region" description="Low complexity" evidence="24">
    <location>
        <begin position="68"/>
        <end position="112"/>
    </location>
</feature>
<keyword evidence="17" id="KW-0521">NADP</keyword>
<evidence type="ECO:0000256" key="9">
    <source>
        <dbReference type="ARBA" id="ARBA00022475"/>
    </source>
</evidence>
<proteinExistence type="inferred from homology"/>
<evidence type="ECO:0000256" key="24">
    <source>
        <dbReference type="SAM" id="MobiDB-lite"/>
    </source>
</evidence>
<organism evidence="27 28">
    <name type="scientific">Pichia californica</name>
    <dbReference type="NCBI Taxonomy" id="460514"/>
    <lineage>
        <taxon>Eukaryota</taxon>
        <taxon>Fungi</taxon>
        <taxon>Dikarya</taxon>
        <taxon>Ascomycota</taxon>
        <taxon>Saccharomycotina</taxon>
        <taxon>Pichiomycetes</taxon>
        <taxon>Pichiales</taxon>
        <taxon>Pichiaceae</taxon>
        <taxon>Pichia</taxon>
    </lineage>
</organism>
<dbReference type="PANTHER" id="PTHR42901:SF1">
    <property type="entry name" value="ALCOHOL DEHYDROGENASE"/>
    <property type="match status" value="1"/>
</dbReference>
<comment type="caution">
    <text evidence="27">The sequence shown here is derived from an EMBL/GenBank/DDBJ whole genome shotgun (WGS) entry which is preliminary data.</text>
</comment>
<dbReference type="InterPro" id="IPR036291">
    <property type="entry name" value="NAD(P)-bd_dom_sf"/>
</dbReference>
<dbReference type="GO" id="GO:0004185">
    <property type="term" value="F:serine-type carboxypeptidase activity"/>
    <property type="evidence" value="ECO:0007669"/>
    <property type="project" value="InterPro"/>
</dbReference>
<dbReference type="InterPro" id="IPR018202">
    <property type="entry name" value="Ser_caboxypep_ser_AS"/>
</dbReference>
<evidence type="ECO:0000256" key="2">
    <source>
        <dbReference type="ARBA" id="ARBA00004134"/>
    </source>
</evidence>
<dbReference type="SMART" id="SM00027">
    <property type="entry name" value="EH"/>
    <property type="match status" value="2"/>
</dbReference>
<evidence type="ECO:0000313" key="27">
    <source>
        <dbReference type="EMBL" id="KAG0688323.1"/>
    </source>
</evidence>
<evidence type="ECO:0000256" key="19">
    <source>
        <dbReference type="ARBA" id="ARBA00023054"/>
    </source>
</evidence>
<dbReference type="Pfam" id="PF00106">
    <property type="entry name" value="adh_short"/>
    <property type="match status" value="1"/>
</dbReference>
<comment type="subcellular location">
    <subcellularLocation>
        <location evidence="3">Cell membrane</location>
        <topology evidence="3">Peripheral membrane protein</topology>
        <orientation evidence="3">Cytoplasmic side</orientation>
    </subcellularLocation>
    <subcellularLocation>
        <location evidence="2">Cytoplasm</location>
        <location evidence="2">Cytoskeleton</location>
        <location evidence="2">Actin patch</location>
    </subcellularLocation>
    <subcellularLocation>
        <location evidence="1">Endosome membrane</location>
        <topology evidence="1">Peripheral membrane protein</topology>
        <orientation evidence="1">Cytoplasmic side</orientation>
    </subcellularLocation>
</comment>
<dbReference type="InterPro" id="IPR001563">
    <property type="entry name" value="Peptidase_S10"/>
</dbReference>
<dbReference type="EMBL" id="PUHW01000162">
    <property type="protein sequence ID" value="KAG0688323.1"/>
    <property type="molecule type" value="Genomic_DNA"/>
</dbReference>
<keyword evidence="16" id="KW-0378">Hydrolase</keyword>
<evidence type="ECO:0000256" key="1">
    <source>
        <dbReference type="ARBA" id="ARBA00004125"/>
    </source>
</evidence>
<evidence type="ECO:0000256" key="8">
    <source>
        <dbReference type="ARBA" id="ARBA00020728"/>
    </source>
</evidence>
<evidence type="ECO:0000256" key="10">
    <source>
        <dbReference type="ARBA" id="ARBA00022490"/>
    </source>
</evidence>
<keyword evidence="9" id="KW-1003">Cell membrane</keyword>
<evidence type="ECO:0000259" key="26">
    <source>
        <dbReference type="PROSITE" id="PS50222"/>
    </source>
</evidence>
<keyword evidence="10" id="KW-0963">Cytoplasm</keyword>
<evidence type="ECO:0000256" key="4">
    <source>
        <dbReference type="ARBA" id="ARBA00006484"/>
    </source>
</evidence>
<evidence type="ECO:0000256" key="18">
    <source>
        <dbReference type="ARBA" id="ARBA00023002"/>
    </source>
</evidence>
<evidence type="ECO:0000256" key="3">
    <source>
        <dbReference type="ARBA" id="ARBA00004413"/>
    </source>
</evidence>
<dbReference type="PROSITE" id="PS50222">
    <property type="entry name" value="EF_HAND_2"/>
    <property type="match status" value="2"/>
</dbReference>
<evidence type="ECO:0000256" key="17">
    <source>
        <dbReference type="ARBA" id="ARBA00022857"/>
    </source>
</evidence>
<dbReference type="GO" id="GO:0016616">
    <property type="term" value="F:oxidoreductase activity, acting on the CH-OH group of donors, NAD or NADP as acceptor"/>
    <property type="evidence" value="ECO:0007669"/>
    <property type="project" value="UniProtKB-ARBA"/>
</dbReference>
<dbReference type="SUPFAM" id="SSF47473">
    <property type="entry name" value="EF-hand"/>
    <property type="match status" value="2"/>
</dbReference>
<dbReference type="PROSITE" id="PS00131">
    <property type="entry name" value="CARBOXYPEPT_SER_SER"/>
    <property type="match status" value="1"/>
</dbReference>
<feature type="compositionally biased region" description="Basic and acidic residues" evidence="24">
    <location>
        <begin position="1374"/>
        <end position="1391"/>
    </location>
</feature>
<evidence type="ECO:0000256" key="22">
    <source>
        <dbReference type="ARBA" id="ARBA00023203"/>
    </source>
</evidence>
<dbReference type="SMART" id="SM00054">
    <property type="entry name" value="EFh"/>
    <property type="match status" value="2"/>
</dbReference>
<gene>
    <name evidence="27" type="primary">PAN1</name>
    <name evidence="27" type="ORF">C6P40_001140</name>
</gene>
<feature type="compositionally biased region" description="Acidic residues" evidence="24">
    <location>
        <begin position="1157"/>
        <end position="1169"/>
    </location>
</feature>
<keyword evidence="13" id="KW-0645">Protease</keyword>
<dbReference type="PANTHER" id="PTHR42901">
    <property type="entry name" value="ALCOHOL DEHYDROGENASE"/>
    <property type="match status" value="1"/>
</dbReference>
<feature type="compositionally biased region" description="Polar residues" evidence="24">
    <location>
        <begin position="719"/>
        <end position="740"/>
    </location>
</feature>
<feature type="region of interest" description="Disordered" evidence="24">
    <location>
        <begin position="1431"/>
        <end position="1573"/>
    </location>
</feature>
<feature type="compositionally biased region" description="Low complexity" evidence="24">
    <location>
        <begin position="1011"/>
        <end position="1023"/>
    </location>
</feature>
<dbReference type="FunFam" id="3.40.50.720:FF:000047">
    <property type="entry name" value="NADP-dependent L-serine/L-allo-threonine dehydrogenase"/>
    <property type="match status" value="1"/>
</dbReference>
<feature type="region of interest" description="Disordered" evidence="24">
    <location>
        <begin position="705"/>
        <end position="760"/>
    </location>
</feature>
<keyword evidence="12" id="KW-0121">Carboxypeptidase</keyword>
<dbReference type="PROSITE" id="PS00061">
    <property type="entry name" value="ADH_SHORT"/>
    <property type="match status" value="1"/>
</dbReference>
<keyword evidence="21" id="KW-0325">Glycoprotein</keyword>
<feature type="region of interest" description="Disordered" evidence="24">
    <location>
        <begin position="1125"/>
        <end position="1394"/>
    </location>
</feature>
<evidence type="ECO:0000256" key="12">
    <source>
        <dbReference type="ARBA" id="ARBA00022645"/>
    </source>
</evidence>
<keyword evidence="15" id="KW-0967">Endosome</keyword>
<dbReference type="InterPro" id="IPR002347">
    <property type="entry name" value="SDR_fam"/>
</dbReference>
<accession>A0A9P7BGI1</accession>
<dbReference type="GO" id="GO:0030479">
    <property type="term" value="C:actin cortical patch"/>
    <property type="evidence" value="ECO:0007669"/>
    <property type="project" value="UniProtKB-SubCell"/>
</dbReference>
<evidence type="ECO:0000256" key="7">
    <source>
        <dbReference type="ARBA" id="ARBA00015110"/>
    </source>
</evidence>
<dbReference type="InterPro" id="IPR033124">
    <property type="entry name" value="Ser_caboxypep_his_AS"/>
</dbReference>
<evidence type="ECO:0000256" key="21">
    <source>
        <dbReference type="ARBA" id="ARBA00023180"/>
    </source>
</evidence>
<feature type="compositionally biased region" description="Basic and acidic residues" evidence="24">
    <location>
        <begin position="1468"/>
        <end position="1482"/>
    </location>
</feature>
<evidence type="ECO:0000259" key="25">
    <source>
        <dbReference type="PROSITE" id="PS50031"/>
    </source>
</evidence>
<comment type="similarity">
    <text evidence="4">Belongs to the short-chain dehydrogenases/reductases (SDR) family.</text>
</comment>
<evidence type="ECO:0000256" key="11">
    <source>
        <dbReference type="ARBA" id="ARBA00022583"/>
    </source>
</evidence>
<feature type="compositionally biased region" description="Basic and acidic residues" evidence="24">
    <location>
        <begin position="1087"/>
        <end position="1100"/>
    </location>
</feature>
<comment type="similarity">
    <text evidence="6">Belongs to the peptidase S10 family.</text>
</comment>
<dbReference type="GO" id="GO:0006508">
    <property type="term" value="P:proteolysis"/>
    <property type="evidence" value="ECO:0007669"/>
    <property type="project" value="UniProtKB-KW"/>
</dbReference>
<dbReference type="Proteomes" id="UP000697127">
    <property type="component" value="Unassembled WGS sequence"/>
</dbReference>
<feature type="compositionally biased region" description="Polar residues" evidence="24">
    <location>
        <begin position="1245"/>
        <end position="1267"/>
    </location>
</feature>
<dbReference type="GO" id="GO:0010008">
    <property type="term" value="C:endosome membrane"/>
    <property type="evidence" value="ECO:0007669"/>
    <property type="project" value="UniProtKB-SubCell"/>
</dbReference>
<feature type="region of interest" description="Disordered" evidence="24">
    <location>
        <begin position="1077"/>
        <end position="1100"/>
    </location>
</feature>
<feature type="domain" description="EH" evidence="25">
    <location>
        <begin position="296"/>
        <end position="375"/>
    </location>
</feature>
<feature type="compositionally biased region" description="Polar residues" evidence="24">
    <location>
        <begin position="1360"/>
        <end position="1370"/>
    </location>
</feature>
<feature type="domain" description="EH" evidence="25">
    <location>
        <begin position="601"/>
        <end position="690"/>
    </location>
</feature>
<dbReference type="FunFam" id="1.10.238.10:FF:000349">
    <property type="entry name" value="Actin cytoskeleton-regulatory complex protein PAN1"/>
    <property type="match status" value="1"/>
</dbReference>
<comment type="similarity">
    <text evidence="5">Belongs to the PAN1 family.</text>
</comment>
<feature type="compositionally biased region" description="Pro residues" evidence="24">
    <location>
        <begin position="1508"/>
        <end position="1528"/>
    </location>
</feature>
<keyword evidence="28" id="KW-1185">Reference proteome</keyword>
<feature type="compositionally biased region" description="Polar residues" evidence="24">
    <location>
        <begin position="134"/>
        <end position="146"/>
    </location>
</feature>
<dbReference type="CDD" id="cd00052">
    <property type="entry name" value="EH"/>
    <property type="match status" value="2"/>
</dbReference>
<feature type="compositionally biased region" description="Low complexity" evidence="24">
    <location>
        <begin position="13"/>
        <end position="60"/>
    </location>
</feature>
<feature type="compositionally biased region" description="Polar residues" evidence="24">
    <location>
        <begin position="217"/>
        <end position="243"/>
    </location>
</feature>
<keyword evidence="11" id="KW-0254">Endocytosis</keyword>
<name>A0A9P7BGI1_9ASCO</name>
<keyword evidence="20" id="KW-0472">Membrane</keyword>
<dbReference type="PRINTS" id="PR00724">
    <property type="entry name" value="CRBOXYPTASEC"/>
</dbReference>
<dbReference type="InterPro" id="IPR029058">
    <property type="entry name" value="AB_hydrolase_fold"/>
</dbReference>
<keyword evidence="23" id="KW-0206">Cytoskeleton</keyword>
<feature type="compositionally biased region" description="Low complexity" evidence="24">
    <location>
        <begin position="1229"/>
        <end position="1241"/>
    </location>
</feature>
<feature type="region of interest" description="Disordered" evidence="24">
    <location>
        <begin position="1005"/>
        <end position="1063"/>
    </location>
</feature>
<feature type="compositionally biased region" description="Basic and acidic residues" evidence="24">
    <location>
        <begin position="1176"/>
        <end position="1187"/>
    </location>
</feature>
<evidence type="ECO:0000256" key="6">
    <source>
        <dbReference type="ARBA" id="ARBA00009431"/>
    </source>
</evidence>
<feature type="compositionally biased region" description="Pro residues" evidence="24">
    <location>
        <begin position="1433"/>
        <end position="1446"/>
    </location>
</feature>
<feature type="domain" description="EF-hand" evidence="26">
    <location>
        <begin position="329"/>
        <end position="364"/>
    </location>
</feature>
<dbReference type="InterPro" id="IPR020904">
    <property type="entry name" value="Sc_DH/Rdtase_CS"/>
</dbReference>
<evidence type="ECO:0000256" key="15">
    <source>
        <dbReference type="ARBA" id="ARBA00022753"/>
    </source>
</evidence>
<keyword evidence="18" id="KW-0560">Oxidoreductase</keyword>
<dbReference type="GO" id="GO:0006897">
    <property type="term" value="P:endocytosis"/>
    <property type="evidence" value="ECO:0007669"/>
    <property type="project" value="UniProtKB-KW"/>
</dbReference>
<dbReference type="PROSITE" id="PS00560">
    <property type="entry name" value="CARBOXYPEPT_SER_HIS"/>
    <property type="match status" value="1"/>
</dbReference>
<evidence type="ECO:0000256" key="20">
    <source>
        <dbReference type="ARBA" id="ARBA00023136"/>
    </source>
</evidence>
<dbReference type="InterPro" id="IPR002048">
    <property type="entry name" value="EF_hand_dom"/>
</dbReference>
<evidence type="ECO:0000313" key="28">
    <source>
        <dbReference type="Proteomes" id="UP000697127"/>
    </source>
</evidence>
<dbReference type="InterPro" id="IPR011992">
    <property type="entry name" value="EF-hand-dom_pair"/>
</dbReference>
<evidence type="ECO:0000256" key="16">
    <source>
        <dbReference type="ARBA" id="ARBA00022801"/>
    </source>
</evidence>
<dbReference type="SUPFAM" id="SSF53474">
    <property type="entry name" value="alpha/beta-Hydrolases"/>
    <property type="match status" value="1"/>
</dbReference>
<evidence type="ECO:0000256" key="14">
    <source>
        <dbReference type="ARBA" id="ARBA00022737"/>
    </source>
</evidence>
<dbReference type="Pfam" id="PF12763">
    <property type="entry name" value="EH"/>
    <property type="match status" value="2"/>
</dbReference>
<dbReference type="Gene3D" id="3.40.50.1820">
    <property type="entry name" value="alpha/beta hydrolase"/>
    <property type="match status" value="1"/>
</dbReference>